<reference evidence="3" key="1">
    <citation type="submission" date="2016-06" db="EMBL/GenBank/DDBJ databases">
        <title>Parallel loss of symbiosis genes in relatives of nitrogen-fixing non-legume Parasponia.</title>
        <authorList>
            <person name="Van Velzen R."/>
            <person name="Holmer R."/>
            <person name="Bu F."/>
            <person name="Rutten L."/>
            <person name="Van Zeijl A."/>
            <person name="Liu W."/>
            <person name="Santuari L."/>
            <person name="Cao Q."/>
            <person name="Sharma T."/>
            <person name="Shen D."/>
            <person name="Roswanjaya Y."/>
            <person name="Wardhani T."/>
            <person name="Kalhor M.S."/>
            <person name="Jansen J."/>
            <person name="Van den Hoogen J."/>
            <person name="Gungor B."/>
            <person name="Hartog M."/>
            <person name="Hontelez J."/>
            <person name="Verver J."/>
            <person name="Yang W.-C."/>
            <person name="Schijlen E."/>
            <person name="Repin R."/>
            <person name="Schilthuizen M."/>
            <person name="Schranz E."/>
            <person name="Heidstra R."/>
            <person name="Miyata K."/>
            <person name="Fedorova E."/>
            <person name="Kohlen W."/>
            <person name="Bisseling T."/>
            <person name="Smit S."/>
            <person name="Geurts R."/>
        </authorList>
    </citation>
    <scope>NUCLEOTIDE SEQUENCE [LARGE SCALE GENOMIC DNA]</scope>
    <source>
        <strain evidence="3">cv. RG33-2</strain>
    </source>
</reference>
<dbReference type="InterPro" id="IPR046796">
    <property type="entry name" value="Transposase_32_dom"/>
</dbReference>
<evidence type="ECO:0000259" key="1">
    <source>
        <dbReference type="Pfam" id="PF20167"/>
    </source>
</evidence>
<sequence length="266" mass="29675">SLGKGTHQIVRKIGIKKVARKASKVAKFDSDETKVRFEENIQHWPLGAGKGFMLNDTESMAQPSFIADVIAQHNLRLFCAHPEDPIVPLVREFYANLTDPEEDTVYVGGVQVPLSEKAINAIFGLGDPVDEHSEFVEAITELELLTVLKTVAVARAESNVSSHSAYTCIRSSLNQAAKIWYHFLESRLLPTTHGKIVSKYCVLLLYSILTGKSINVGRIIYDEIYTHAARRSGALFFPSSVTKLCQNARAPYLVRRNHIIRGRLMP</sequence>
<dbReference type="Pfam" id="PF20167">
    <property type="entry name" value="Transposase_32"/>
    <property type="match status" value="1"/>
</dbReference>
<dbReference type="InParanoid" id="A0A2P5BCT7"/>
<proteinExistence type="predicted"/>
<evidence type="ECO:0000313" key="3">
    <source>
        <dbReference type="Proteomes" id="UP000237000"/>
    </source>
</evidence>
<feature type="domain" description="Putative plant transposon protein" evidence="1">
    <location>
        <begin position="73"/>
        <end position="251"/>
    </location>
</feature>
<keyword evidence="3" id="KW-1185">Reference proteome</keyword>
<dbReference type="Proteomes" id="UP000237000">
    <property type="component" value="Unassembled WGS sequence"/>
</dbReference>
<dbReference type="OrthoDB" id="1714944at2759"/>
<gene>
    <name evidence="2" type="ORF">TorRG33x02_325580</name>
</gene>
<evidence type="ECO:0000313" key="2">
    <source>
        <dbReference type="EMBL" id="PON46588.1"/>
    </source>
</evidence>
<name>A0A2P5BCT7_TREOI</name>
<comment type="caution">
    <text evidence="2">The sequence shown here is derived from an EMBL/GenBank/DDBJ whole genome shotgun (WGS) entry which is preliminary data.</text>
</comment>
<dbReference type="EMBL" id="JXTC01000551">
    <property type="protein sequence ID" value="PON46588.1"/>
    <property type="molecule type" value="Genomic_DNA"/>
</dbReference>
<protein>
    <recommendedName>
        <fullName evidence="1">Putative plant transposon protein domain-containing protein</fullName>
    </recommendedName>
</protein>
<dbReference type="AlphaFoldDB" id="A0A2P5BCT7"/>
<accession>A0A2P5BCT7</accession>
<feature type="non-terminal residue" evidence="2">
    <location>
        <position position="1"/>
    </location>
</feature>
<organism evidence="2 3">
    <name type="scientific">Trema orientale</name>
    <name type="common">Charcoal tree</name>
    <name type="synonym">Celtis orientalis</name>
    <dbReference type="NCBI Taxonomy" id="63057"/>
    <lineage>
        <taxon>Eukaryota</taxon>
        <taxon>Viridiplantae</taxon>
        <taxon>Streptophyta</taxon>
        <taxon>Embryophyta</taxon>
        <taxon>Tracheophyta</taxon>
        <taxon>Spermatophyta</taxon>
        <taxon>Magnoliopsida</taxon>
        <taxon>eudicotyledons</taxon>
        <taxon>Gunneridae</taxon>
        <taxon>Pentapetalae</taxon>
        <taxon>rosids</taxon>
        <taxon>fabids</taxon>
        <taxon>Rosales</taxon>
        <taxon>Cannabaceae</taxon>
        <taxon>Trema</taxon>
    </lineage>
</organism>